<dbReference type="AlphaFoldDB" id="A0A137P8L2"/>
<sequence>MGEIPECRTRPFIVTEGFRQKGDKCNSAEIQVNPPVKLVGTLVSAETFSLIKAQMIKNLRLKNLLTYSVKAMSNWSKYSQLKLNK</sequence>
<organism evidence="1 2">
    <name type="scientific">Conidiobolus coronatus (strain ATCC 28846 / CBS 209.66 / NRRL 28638)</name>
    <name type="common">Delacroixia coronata</name>
    <dbReference type="NCBI Taxonomy" id="796925"/>
    <lineage>
        <taxon>Eukaryota</taxon>
        <taxon>Fungi</taxon>
        <taxon>Fungi incertae sedis</taxon>
        <taxon>Zoopagomycota</taxon>
        <taxon>Entomophthoromycotina</taxon>
        <taxon>Entomophthoromycetes</taxon>
        <taxon>Entomophthorales</taxon>
        <taxon>Ancylistaceae</taxon>
        <taxon>Conidiobolus</taxon>
    </lineage>
</organism>
<name>A0A137P8L2_CONC2</name>
<accession>A0A137P8L2</accession>
<gene>
    <name evidence="1" type="ORF">CONCODRAFT_5985</name>
</gene>
<reference evidence="1 2" key="1">
    <citation type="journal article" date="2015" name="Genome Biol. Evol.">
        <title>Phylogenomic analyses indicate that early fungi evolved digesting cell walls of algal ancestors of land plants.</title>
        <authorList>
            <person name="Chang Y."/>
            <person name="Wang S."/>
            <person name="Sekimoto S."/>
            <person name="Aerts A.L."/>
            <person name="Choi C."/>
            <person name="Clum A."/>
            <person name="LaButti K.M."/>
            <person name="Lindquist E.A."/>
            <person name="Yee Ngan C."/>
            <person name="Ohm R.A."/>
            <person name="Salamov A.A."/>
            <person name="Grigoriev I.V."/>
            <person name="Spatafora J.W."/>
            <person name="Berbee M.L."/>
        </authorList>
    </citation>
    <scope>NUCLEOTIDE SEQUENCE [LARGE SCALE GENOMIC DNA]</scope>
    <source>
        <strain evidence="1 2">NRRL 28638</strain>
    </source>
</reference>
<proteinExistence type="predicted"/>
<evidence type="ECO:0000313" key="1">
    <source>
        <dbReference type="EMBL" id="KXN71345.1"/>
    </source>
</evidence>
<evidence type="ECO:0000313" key="2">
    <source>
        <dbReference type="Proteomes" id="UP000070444"/>
    </source>
</evidence>
<keyword evidence="2" id="KW-1185">Reference proteome</keyword>
<dbReference type="EMBL" id="KQ964477">
    <property type="protein sequence ID" value="KXN71345.1"/>
    <property type="molecule type" value="Genomic_DNA"/>
</dbReference>
<protein>
    <submittedName>
        <fullName evidence="1">Uncharacterized protein</fullName>
    </submittedName>
</protein>
<dbReference type="Proteomes" id="UP000070444">
    <property type="component" value="Unassembled WGS sequence"/>
</dbReference>